<evidence type="ECO:0000259" key="1">
    <source>
        <dbReference type="Pfam" id="PF09356"/>
    </source>
</evidence>
<protein>
    <recommendedName>
        <fullName evidence="1">Bacteriophage phiJL001 Gp84 C-terminal domain-containing protein</fullName>
    </recommendedName>
</protein>
<dbReference type="Proteomes" id="UP000029995">
    <property type="component" value="Unassembled WGS sequence"/>
</dbReference>
<feature type="domain" description="Bacteriophage phiJL001 Gp84 C-terminal" evidence="1">
    <location>
        <begin position="196"/>
        <end position="274"/>
    </location>
</feature>
<comment type="caution">
    <text evidence="2">The sequence shown here is derived from an EMBL/GenBank/DDBJ whole genome shotgun (WGS) entry which is preliminary data.</text>
</comment>
<gene>
    <name evidence="2" type="ORF">P409_08390</name>
</gene>
<reference evidence="2 3" key="1">
    <citation type="submission" date="2014-01" db="EMBL/GenBank/DDBJ databases">
        <title>Genome sequence determination for a cystic fibrosis isolate, Inquilinus limosus.</title>
        <authorList>
            <person name="Pino M."/>
            <person name="Di Conza J."/>
            <person name="Gutkind G."/>
        </authorList>
    </citation>
    <scope>NUCLEOTIDE SEQUENCE [LARGE SCALE GENOMIC DNA]</scope>
    <source>
        <strain evidence="2 3">MP06</strain>
    </source>
</reference>
<dbReference type="EMBL" id="JANX01000070">
    <property type="protein sequence ID" value="KGM34772.1"/>
    <property type="molecule type" value="Genomic_DNA"/>
</dbReference>
<organism evidence="2 3">
    <name type="scientific">Inquilinus limosus MP06</name>
    <dbReference type="NCBI Taxonomy" id="1398085"/>
    <lineage>
        <taxon>Bacteria</taxon>
        <taxon>Pseudomonadati</taxon>
        <taxon>Pseudomonadota</taxon>
        <taxon>Alphaproteobacteria</taxon>
        <taxon>Rhodospirillales</taxon>
        <taxon>Rhodospirillaceae</taxon>
        <taxon>Inquilinus</taxon>
    </lineage>
</organism>
<evidence type="ECO:0000313" key="3">
    <source>
        <dbReference type="Proteomes" id="UP000029995"/>
    </source>
</evidence>
<sequence>MKTTSTALRSHLDGELTTLATCWRLARLDGLVLGYTDHDRDLLVDGVTYLASSGYTRTAIANQSGMAVDNLDLAGVIDHDTIKPEEVRAGLFDYAEVRIFLVNWADLSQGQMLLRRGRLGEVGTAPDDTFQTELRGLAQALAQNVGEVYQTDCRADFGDARCKKDLAPLRAAATVTQPVDRRTVFASCADARAVDGWFNGGLARFLSGPNAGKAIEIRSWTQAGNLVLHLPAPYLPAAGDTLDLTPGCDRTRDACIRWGNIINYRGEPLLPGRDEILKYPDATG</sequence>
<dbReference type="NCBIfam" id="TIGR02218">
    <property type="entry name" value="phg_TIGR02218"/>
    <property type="match status" value="1"/>
</dbReference>
<proteinExistence type="predicted"/>
<dbReference type="Pfam" id="PF09356">
    <property type="entry name" value="Phage_BR0599"/>
    <property type="match status" value="1"/>
</dbReference>
<dbReference type="AlphaFoldDB" id="A0A0A0DCP7"/>
<accession>A0A0A0DCP7</accession>
<dbReference type="RefSeq" id="WP_034834226.1">
    <property type="nucleotide sequence ID" value="NZ_JANX01000070.1"/>
</dbReference>
<dbReference type="InterPro" id="IPR018964">
    <property type="entry name" value="Phage_phiJL001_Gp84_C"/>
</dbReference>
<evidence type="ECO:0000313" key="2">
    <source>
        <dbReference type="EMBL" id="KGM34772.1"/>
    </source>
</evidence>
<dbReference type="InterPro" id="IPR011928">
    <property type="entry name" value="Phage_phiJL001_Gp84"/>
</dbReference>
<name>A0A0A0DCP7_9PROT</name>
<dbReference type="Pfam" id="PF09931">
    <property type="entry name" value="Phage_phiJL001_Gp84_N"/>
    <property type="match status" value="1"/>
</dbReference>
<dbReference type="OrthoDB" id="1633386at2"/>